<evidence type="ECO:0000256" key="2">
    <source>
        <dbReference type="ARBA" id="ARBA00022475"/>
    </source>
</evidence>
<dbReference type="PANTHER" id="PTHR43790:SF3">
    <property type="entry name" value="D-ALLOSE IMPORT ATP-BINDING PROTEIN ALSA-RELATED"/>
    <property type="match status" value="1"/>
</dbReference>
<keyword evidence="1" id="KW-0813">Transport</keyword>
<keyword evidence="7" id="KW-1278">Translocase</keyword>
<comment type="caution">
    <text evidence="10">The sequence shown here is derived from an EMBL/GenBank/DDBJ whole genome shotgun (WGS) entry which is preliminary data.</text>
</comment>
<protein>
    <submittedName>
        <fullName evidence="10">Sugar ABC transporter ATP-binding protein</fullName>
    </submittedName>
</protein>
<keyword evidence="8" id="KW-0472">Membrane</keyword>
<keyword evidence="11" id="KW-1185">Reference proteome</keyword>
<proteinExistence type="predicted"/>
<evidence type="ECO:0000256" key="7">
    <source>
        <dbReference type="ARBA" id="ARBA00022967"/>
    </source>
</evidence>
<dbReference type="PROSITE" id="PS50893">
    <property type="entry name" value="ABC_TRANSPORTER_2"/>
    <property type="match status" value="2"/>
</dbReference>
<dbReference type="SUPFAM" id="SSF52540">
    <property type="entry name" value="P-loop containing nucleoside triphosphate hydrolases"/>
    <property type="match status" value="2"/>
</dbReference>
<sequence>MPRKILNMKSITKSFAGVTVLDNVQFDLMEGEVHALMGENGAGKSTLMKILTGVYTKDSGIVEKLDQGGNMVRMEHITPKEAQEQGISIVFQEFNLLNNMSIAENVFIGREPKTKAGTMDWKKLYADTRDILKRVKVDKEPRALVSELSIAEKQLVEIAKCLSYQADIIVLDEPTSSLTDREVDILFDLITELKSKGTSIIYISHRMEEIFKITDRITVFRDGKFVDTFKTADTTNEELVQCMIGRKLNLEKNTQAKDYKDKEIALEVKNVNVNVTLKSKPFDFRLHKGEILGFFGLVGAGRTEMARIIFGIDKADEAEVYKNGRKITIKSPIDAINNGIALIPEDRKELGLVLSLSVQNNLVLSCLKNLSPIRMRKAEEKEIALKYIKNLSVALSSEEQAVEELSGGNQQKIVLGKWLAMKPDILIMDEPTRGIDVGAKAEIYSIMRQLAENGTSILMISSEMPEILHISDRVIVLYEGQKTLDAPVAGLNQEKLMHAAIGGNE</sequence>
<accession>A0ABR7EHL7</accession>
<evidence type="ECO:0000259" key="9">
    <source>
        <dbReference type="PROSITE" id="PS50893"/>
    </source>
</evidence>
<dbReference type="Gene3D" id="3.40.50.300">
    <property type="entry name" value="P-loop containing nucleotide triphosphate hydrolases"/>
    <property type="match status" value="2"/>
</dbReference>
<dbReference type="SMART" id="SM00382">
    <property type="entry name" value="AAA"/>
    <property type="match status" value="2"/>
</dbReference>
<dbReference type="Proteomes" id="UP000606889">
    <property type="component" value="Unassembled WGS sequence"/>
</dbReference>
<dbReference type="InterPro" id="IPR027417">
    <property type="entry name" value="P-loop_NTPase"/>
</dbReference>
<evidence type="ECO:0000313" key="11">
    <source>
        <dbReference type="Proteomes" id="UP000606889"/>
    </source>
</evidence>
<evidence type="ECO:0000256" key="8">
    <source>
        <dbReference type="ARBA" id="ARBA00023136"/>
    </source>
</evidence>
<dbReference type="Pfam" id="PF00005">
    <property type="entry name" value="ABC_tran"/>
    <property type="match status" value="2"/>
</dbReference>
<dbReference type="EMBL" id="JACOON010000007">
    <property type="protein sequence ID" value="MBC5649262.1"/>
    <property type="molecule type" value="Genomic_DNA"/>
</dbReference>
<evidence type="ECO:0000256" key="1">
    <source>
        <dbReference type="ARBA" id="ARBA00022448"/>
    </source>
</evidence>
<evidence type="ECO:0000256" key="4">
    <source>
        <dbReference type="ARBA" id="ARBA00022737"/>
    </source>
</evidence>
<dbReference type="InterPro" id="IPR017871">
    <property type="entry name" value="ABC_transporter-like_CS"/>
</dbReference>
<feature type="domain" description="ABC transporter" evidence="9">
    <location>
        <begin position="259"/>
        <end position="504"/>
    </location>
</feature>
<gene>
    <name evidence="10" type="ORF">H8S18_13020</name>
</gene>
<reference evidence="10 11" key="1">
    <citation type="submission" date="2020-08" db="EMBL/GenBank/DDBJ databases">
        <title>Genome public.</title>
        <authorList>
            <person name="Liu C."/>
            <person name="Sun Q."/>
        </authorList>
    </citation>
    <scope>NUCLEOTIDE SEQUENCE [LARGE SCALE GENOMIC DNA]</scope>
    <source>
        <strain evidence="10 11">NSJ-35</strain>
    </source>
</reference>
<dbReference type="InterPro" id="IPR003593">
    <property type="entry name" value="AAA+_ATPase"/>
</dbReference>
<dbReference type="InterPro" id="IPR003439">
    <property type="entry name" value="ABC_transporter-like_ATP-bd"/>
</dbReference>
<feature type="domain" description="ABC transporter" evidence="9">
    <location>
        <begin position="6"/>
        <end position="247"/>
    </location>
</feature>
<organism evidence="10 11">
    <name type="scientific">Christensenella tenuis</name>
    <dbReference type="NCBI Taxonomy" id="2763033"/>
    <lineage>
        <taxon>Bacteria</taxon>
        <taxon>Bacillati</taxon>
        <taxon>Bacillota</taxon>
        <taxon>Clostridia</taxon>
        <taxon>Christensenellales</taxon>
        <taxon>Christensenellaceae</taxon>
        <taxon>Christensenella</taxon>
    </lineage>
</organism>
<dbReference type="GO" id="GO:0005524">
    <property type="term" value="F:ATP binding"/>
    <property type="evidence" value="ECO:0007669"/>
    <property type="project" value="UniProtKB-KW"/>
</dbReference>
<evidence type="ECO:0000256" key="3">
    <source>
        <dbReference type="ARBA" id="ARBA00022597"/>
    </source>
</evidence>
<keyword evidence="2" id="KW-1003">Cell membrane</keyword>
<dbReference type="PANTHER" id="PTHR43790">
    <property type="entry name" value="CARBOHYDRATE TRANSPORT ATP-BINDING PROTEIN MG119-RELATED"/>
    <property type="match status" value="1"/>
</dbReference>
<dbReference type="InterPro" id="IPR050107">
    <property type="entry name" value="ABC_carbohydrate_import_ATPase"/>
</dbReference>
<keyword evidence="3" id="KW-0762">Sugar transport</keyword>
<dbReference type="CDD" id="cd03215">
    <property type="entry name" value="ABC_Carb_Monos_II"/>
    <property type="match status" value="1"/>
</dbReference>
<dbReference type="CDD" id="cd03216">
    <property type="entry name" value="ABC_Carb_Monos_I"/>
    <property type="match status" value="1"/>
</dbReference>
<dbReference type="PROSITE" id="PS00211">
    <property type="entry name" value="ABC_TRANSPORTER_1"/>
    <property type="match status" value="1"/>
</dbReference>
<name>A0ABR7EHL7_9FIRM</name>
<keyword evidence="5" id="KW-0547">Nucleotide-binding</keyword>
<evidence type="ECO:0000256" key="5">
    <source>
        <dbReference type="ARBA" id="ARBA00022741"/>
    </source>
</evidence>
<keyword evidence="6 10" id="KW-0067">ATP-binding</keyword>
<evidence type="ECO:0000313" key="10">
    <source>
        <dbReference type="EMBL" id="MBC5649262.1"/>
    </source>
</evidence>
<evidence type="ECO:0000256" key="6">
    <source>
        <dbReference type="ARBA" id="ARBA00022840"/>
    </source>
</evidence>
<keyword evidence="4" id="KW-0677">Repeat</keyword>